<dbReference type="AlphaFoldDB" id="A0AAD7K8E6"/>
<dbReference type="Proteomes" id="UP001215280">
    <property type="component" value="Unassembled WGS sequence"/>
</dbReference>
<evidence type="ECO:0000313" key="7">
    <source>
        <dbReference type="Proteomes" id="UP001215280"/>
    </source>
</evidence>
<name>A0AAD7K8E6_9AGAR</name>
<evidence type="ECO:0000313" key="6">
    <source>
        <dbReference type="EMBL" id="KAJ7780307.1"/>
    </source>
</evidence>
<dbReference type="PANTHER" id="PTHR42723">
    <property type="entry name" value="CHLOROPHYLL SYNTHASE"/>
    <property type="match status" value="1"/>
</dbReference>
<protein>
    <submittedName>
        <fullName evidence="6">UbiA prenyltransferase family-domain-containing protein</fullName>
    </submittedName>
</protein>
<feature type="transmembrane region" description="Helical" evidence="5">
    <location>
        <begin position="29"/>
        <end position="46"/>
    </location>
</feature>
<organism evidence="6 7">
    <name type="scientific">Mycena maculata</name>
    <dbReference type="NCBI Taxonomy" id="230809"/>
    <lineage>
        <taxon>Eukaryota</taxon>
        <taxon>Fungi</taxon>
        <taxon>Dikarya</taxon>
        <taxon>Basidiomycota</taxon>
        <taxon>Agaricomycotina</taxon>
        <taxon>Agaricomycetes</taxon>
        <taxon>Agaricomycetidae</taxon>
        <taxon>Agaricales</taxon>
        <taxon>Marasmiineae</taxon>
        <taxon>Mycenaceae</taxon>
        <taxon>Mycena</taxon>
    </lineage>
</organism>
<feature type="transmembrane region" description="Helical" evidence="5">
    <location>
        <begin position="268"/>
        <end position="286"/>
    </location>
</feature>
<comment type="caution">
    <text evidence="6">The sequence shown here is derived from an EMBL/GenBank/DDBJ whole genome shotgun (WGS) entry which is preliminary data.</text>
</comment>
<keyword evidence="2 5" id="KW-0812">Transmembrane</keyword>
<dbReference type="PANTHER" id="PTHR42723:SF1">
    <property type="entry name" value="CHLOROPHYLL SYNTHASE, CHLOROPLASTIC"/>
    <property type="match status" value="1"/>
</dbReference>
<dbReference type="Gene3D" id="1.10.357.140">
    <property type="entry name" value="UbiA prenyltransferase"/>
    <property type="match status" value="1"/>
</dbReference>
<feature type="transmembrane region" description="Helical" evidence="5">
    <location>
        <begin position="99"/>
        <end position="128"/>
    </location>
</feature>
<dbReference type="GO" id="GO:0016765">
    <property type="term" value="F:transferase activity, transferring alkyl or aryl (other than methyl) groups"/>
    <property type="evidence" value="ECO:0007669"/>
    <property type="project" value="InterPro"/>
</dbReference>
<comment type="subcellular location">
    <subcellularLocation>
        <location evidence="1">Membrane</location>
        <topology evidence="1">Multi-pass membrane protein</topology>
    </subcellularLocation>
</comment>
<evidence type="ECO:0000256" key="2">
    <source>
        <dbReference type="ARBA" id="ARBA00022692"/>
    </source>
</evidence>
<keyword evidence="7" id="KW-1185">Reference proteome</keyword>
<gene>
    <name evidence="6" type="ORF">DFH07DRAFT_794565</name>
</gene>
<keyword evidence="3 5" id="KW-1133">Transmembrane helix</keyword>
<sequence>MSLFSPSLRIITDIARIAFNFTKSDYKTILFPVIFYGIMAAPHVSFERILQLALWVWLYLLQFCAANQMLSREEDNINKPYRPIPAGLISVRHTKILRWILFPVCLVLSWFYGVIYPGLSLAAAFVVYNELGLDSFFYTKNFLNAIGIVSWNVGAAKITRAGLATTPHGNEWLAPYISTLLIATTIHVQDFRDEAGDRKQGRITFPVVLPEFSRRMTLVLVMTWSFGLGAFWASGLTVLASATFVGLGLYIGLRVMFQRTEPEDKVTLQLYMLWLSIAQILPFWTVRSDSSTQQFANKFTHRISSILSM</sequence>
<dbReference type="Pfam" id="PF01040">
    <property type="entry name" value="UbiA"/>
    <property type="match status" value="1"/>
</dbReference>
<keyword evidence="4 5" id="KW-0472">Membrane</keyword>
<dbReference type="InterPro" id="IPR044878">
    <property type="entry name" value="UbiA_sf"/>
</dbReference>
<feature type="transmembrane region" description="Helical" evidence="5">
    <location>
        <begin position="238"/>
        <end position="256"/>
    </location>
</feature>
<accession>A0AAD7K8E6</accession>
<evidence type="ECO:0000256" key="3">
    <source>
        <dbReference type="ARBA" id="ARBA00022989"/>
    </source>
</evidence>
<evidence type="ECO:0000256" key="4">
    <source>
        <dbReference type="ARBA" id="ARBA00023136"/>
    </source>
</evidence>
<evidence type="ECO:0000256" key="1">
    <source>
        <dbReference type="ARBA" id="ARBA00004141"/>
    </source>
</evidence>
<proteinExistence type="predicted"/>
<dbReference type="CDD" id="cd13965">
    <property type="entry name" value="PT_UbiA_3"/>
    <property type="match status" value="1"/>
</dbReference>
<evidence type="ECO:0000256" key="5">
    <source>
        <dbReference type="SAM" id="Phobius"/>
    </source>
</evidence>
<reference evidence="6" key="1">
    <citation type="submission" date="2023-03" db="EMBL/GenBank/DDBJ databases">
        <title>Massive genome expansion in bonnet fungi (Mycena s.s.) driven by repeated elements and novel gene families across ecological guilds.</title>
        <authorList>
            <consortium name="Lawrence Berkeley National Laboratory"/>
            <person name="Harder C.B."/>
            <person name="Miyauchi S."/>
            <person name="Viragh M."/>
            <person name="Kuo A."/>
            <person name="Thoen E."/>
            <person name="Andreopoulos B."/>
            <person name="Lu D."/>
            <person name="Skrede I."/>
            <person name="Drula E."/>
            <person name="Henrissat B."/>
            <person name="Morin E."/>
            <person name="Kohler A."/>
            <person name="Barry K."/>
            <person name="LaButti K."/>
            <person name="Morin E."/>
            <person name="Salamov A."/>
            <person name="Lipzen A."/>
            <person name="Mereny Z."/>
            <person name="Hegedus B."/>
            <person name="Baldrian P."/>
            <person name="Stursova M."/>
            <person name="Weitz H."/>
            <person name="Taylor A."/>
            <person name="Grigoriev I.V."/>
            <person name="Nagy L.G."/>
            <person name="Martin F."/>
            <person name="Kauserud H."/>
        </authorList>
    </citation>
    <scope>NUCLEOTIDE SEQUENCE</scope>
    <source>
        <strain evidence="6">CBHHK188m</strain>
    </source>
</reference>
<dbReference type="InterPro" id="IPR000537">
    <property type="entry name" value="UbiA_prenyltransferase"/>
</dbReference>
<dbReference type="EMBL" id="JARJLG010000006">
    <property type="protein sequence ID" value="KAJ7780307.1"/>
    <property type="molecule type" value="Genomic_DNA"/>
</dbReference>
<dbReference type="GO" id="GO:0016020">
    <property type="term" value="C:membrane"/>
    <property type="evidence" value="ECO:0007669"/>
    <property type="project" value="UniProtKB-SubCell"/>
</dbReference>
<dbReference type="InterPro" id="IPR050475">
    <property type="entry name" value="Prenyltransferase_related"/>
</dbReference>